<evidence type="ECO:0000313" key="2">
    <source>
        <dbReference type="EnsemblMetazoa" id="SMAR002423-PA"/>
    </source>
</evidence>
<name>T1IN51_STRMM</name>
<dbReference type="PANTHER" id="PTHR46753">
    <property type="entry name" value="FYVE AND COILED-COIL DOMAIN-CONTAINING PROTEIN 1"/>
    <property type="match status" value="1"/>
</dbReference>
<dbReference type="EMBL" id="JH431144">
    <property type="status" value="NOT_ANNOTATED_CDS"/>
    <property type="molecule type" value="Genomic_DNA"/>
</dbReference>
<dbReference type="InterPro" id="IPR004012">
    <property type="entry name" value="Run_dom"/>
</dbReference>
<dbReference type="Pfam" id="PF00640">
    <property type="entry name" value="PID"/>
    <property type="match status" value="1"/>
</dbReference>
<dbReference type="Pfam" id="PF02759">
    <property type="entry name" value="RUN"/>
    <property type="match status" value="1"/>
</dbReference>
<protein>
    <recommendedName>
        <fullName evidence="1">RUN domain-containing protein</fullName>
    </recommendedName>
</protein>
<reference evidence="3" key="1">
    <citation type="submission" date="2011-05" db="EMBL/GenBank/DDBJ databases">
        <authorList>
            <person name="Richards S.R."/>
            <person name="Qu J."/>
            <person name="Jiang H."/>
            <person name="Jhangiani S.N."/>
            <person name="Agravi P."/>
            <person name="Goodspeed R."/>
            <person name="Gross S."/>
            <person name="Mandapat C."/>
            <person name="Jackson L."/>
            <person name="Mathew T."/>
            <person name="Pu L."/>
            <person name="Thornton R."/>
            <person name="Saada N."/>
            <person name="Wilczek-Boney K.B."/>
            <person name="Lee S."/>
            <person name="Kovar C."/>
            <person name="Wu Y."/>
            <person name="Scherer S.E."/>
            <person name="Worley K.C."/>
            <person name="Muzny D.M."/>
            <person name="Gibbs R."/>
        </authorList>
    </citation>
    <scope>NUCLEOTIDE SEQUENCE</scope>
    <source>
        <strain evidence="3">Brora</strain>
    </source>
</reference>
<dbReference type="InterPro" id="IPR036034">
    <property type="entry name" value="PDZ_sf"/>
</dbReference>
<dbReference type="InterPro" id="IPR011993">
    <property type="entry name" value="PH-like_dom_sf"/>
</dbReference>
<organism evidence="2 3">
    <name type="scientific">Strigamia maritima</name>
    <name type="common">European centipede</name>
    <name type="synonym">Geophilus maritimus</name>
    <dbReference type="NCBI Taxonomy" id="126957"/>
    <lineage>
        <taxon>Eukaryota</taxon>
        <taxon>Metazoa</taxon>
        <taxon>Ecdysozoa</taxon>
        <taxon>Arthropoda</taxon>
        <taxon>Myriapoda</taxon>
        <taxon>Chilopoda</taxon>
        <taxon>Pleurostigmophora</taxon>
        <taxon>Geophilomorpha</taxon>
        <taxon>Linotaeniidae</taxon>
        <taxon>Strigamia</taxon>
    </lineage>
</organism>
<dbReference type="SUPFAM" id="SSF50156">
    <property type="entry name" value="PDZ domain-like"/>
    <property type="match status" value="1"/>
</dbReference>
<dbReference type="OMA" id="GFQRTHF"/>
<dbReference type="eggNOG" id="ENOG502QPMV">
    <property type="taxonomic scope" value="Eukaryota"/>
</dbReference>
<accession>T1IN51</accession>
<dbReference type="PhylomeDB" id="T1IN51"/>
<dbReference type="Gene3D" id="2.30.29.30">
    <property type="entry name" value="Pleckstrin-homology domain (PH domain)/Phosphotyrosine-binding domain (PTB)"/>
    <property type="match status" value="1"/>
</dbReference>
<dbReference type="PROSITE" id="PS50826">
    <property type="entry name" value="RUN"/>
    <property type="match status" value="1"/>
</dbReference>
<dbReference type="STRING" id="126957.T1IN51"/>
<dbReference type="InterPro" id="IPR006020">
    <property type="entry name" value="PTB/PI_dom"/>
</dbReference>
<evidence type="ECO:0000313" key="3">
    <source>
        <dbReference type="Proteomes" id="UP000014500"/>
    </source>
</evidence>
<dbReference type="CDD" id="cd17682">
    <property type="entry name" value="RUN_RUFY4_like"/>
    <property type="match status" value="1"/>
</dbReference>
<dbReference type="Gene3D" id="1.20.58.900">
    <property type="match status" value="1"/>
</dbReference>
<dbReference type="EnsemblMetazoa" id="SMAR002423-RA">
    <property type="protein sequence ID" value="SMAR002423-PA"/>
    <property type="gene ID" value="SMAR002423"/>
</dbReference>
<dbReference type="SUPFAM" id="SSF50729">
    <property type="entry name" value="PH domain-like"/>
    <property type="match status" value="1"/>
</dbReference>
<sequence>MTLNEPLIKDLKGYVLRLHQDAVKMPITDTHPSVLPFCQLLESIFRKGLKGLATAVGVTRQDYWVWIQNLPKNSQLSSGQRESSPPFLRSVSEKAFSLFKSTIEMTQKCSKVRTVQGRGRYFIRVALVKNIITVPVHLLHQNKDIRHKTYDSHTSILADEILTEVLLSALQEVTELNFDLNVKNASFLDETWLLPIYQSYEFVPCYSLGIKIGYVRGRAIAVNVREGSVAAEDDKVEVGDILDEMYGESLYLCKKWKIPDLLKHRRGMPIQLDIVKGHYTSGELYPPAASVLRQLGVNLENLIQIYRKKSFPKKKVNNQEDVINPFPDAMSALQMPDQLLPKNNVIFPVLFIGKVYLGKDGTKEKIIYGISECLRETSTKQKVILETQETALLVKDPETRVVLYEHSYTMIGACGRPKSPQTYFAYTLGETSCNLSQHFNCYVYQTKDADSSRDILQNI</sequence>
<dbReference type="HOGENOM" id="CLU_034139_0_0_1"/>
<feature type="domain" description="RUN" evidence="1">
    <location>
        <begin position="28"/>
        <end position="185"/>
    </location>
</feature>
<keyword evidence="3" id="KW-1185">Reference proteome</keyword>
<evidence type="ECO:0000259" key="1">
    <source>
        <dbReference type="PROSITE" id="PS50826"/>
    </source>
</evidence>
<reference evidence="2" key="2">
    <citation type="submission" date="2015-02" db="UniProtKB">
        <authorList>
            <consortium name="EnsemblMetazoa"/>
        </authorList>
    </citation>
    <scope>IDENTIFICATION</scope>
</reference>
<proteinExistence type="predicted"/>
<dbReference type="Proteomes" id="UP000014500">
    <property type="component" value="Unassembled WGS sequence"/>
</dbReference>
<dbReference type="AlphaFoldDB" id="T1IN51"/>
<dbReference type="PANTHER" id="PTHR46753:SF3">
    <property type="entry name" value="PDZ DOMAIN-CONTAINING PROTEIN"/>
    <property type="match status" value="1"/>
</dbReference>
<dbReference type="InterPro" id="IPR037213">
    <property type="entry name" value="Run_dom_sf"/>
</dbReference>
<dbReference type="SUPFAM" id="SSF140741">
    <property type="entry name" value="RUN domain-like"/>
    <property type="match status" value="1"/>
</dbReference>